<keyword evidence="2" id="KW-1133">Transmembrane helix</keyword>
<gene>
    <name evidence="3" type="ORF">GCM10022261_02120</name>
</gene>
<keyword evidence="2" id="KW-0812">Transmembrane</keyword>
<keyword evidence="2" id="KW-0472">Membrane</keyword>
<dbReference type="Proteomes" id="UP001501586">
    <property type="component" value="Unassembled WGS sequence"/>
</dbReference>
<keyword evidence="4" id="KW-1185">Reference proteome</keyword>
<evidence type="ECO:0000313" key="4">
    <source>
        <dbReference type="Proteomes" id="UP001501586"/>
    </source>
</evidence>
<feature type="compositionally biased region" description="Polar residues" evidence="1">
    <location>
        <begin position="146"/>
        <end position="157"/>
    </location>
</feature>
<sequence>MNGTARPSAKLIVGGLALAAVAGPLLMAIAWLIMLASLANAAAAGFMGGMGGGYGPDGGGGAGGATFAIVLSVLGLLVMLGGAVMLILGTYNFLSTFDAVGARILGPGPTLGSGMDLTHSSHAEDQHRPYTEQPAPPEQPGRPYAQGTSGYPGQTYSGPAGTAYPPQSSASDGSTQAYDPSPPRDDRNPQ</sequence>
<proteinExistence type="predicted"/>
<evidence type="ECO:0000256" key="2">
    <source>
        <dbReference type="SAM" id="Phobius"/>
    </source>
</evidence>
<dbReference type="RefSeq" id="WP_236865168.1">
    <property type="nucleotide sequence ID" value="NZ_BAABAZ010000003.1"/>
</dbReference>
<feature type="compositionally biased region" description="Basic and acidic residues" evidence="1">
    <location>
        <begin position="119"/>
        <end position="130"/>
    </location>
</feature>
<name>A0ABP8EFH1_9MICO</name>
<feature type="compositionally biased region" description="Polar residues" evidence="1">
    <location>
        <begin position="165"/>
        <end position="178"/>
    </location>
</feature>
<feature type="region of interest" description="Disordered" evidence="1">
    <location>
        <begin position="113"/>
        <end position="190"/>
    </location>
</feature>
<reference evidence="4" key="1">
    <citation type="journal article" date="2019" name="Int. J. Syst. Evol. Microbiol.">
        <title>The Global Catalogue of Microorganisms (GCM) 10K type strain sequencing project: providing services to taxonomists for standard genome sequencing and annotation.</title>
        <authorList>
            <consortium name="The Broad Institute Genomics Platform"/>
            <consortium name="The Broad Institute Genome Sequencing Center for Infectious Disease"/>
            <person name="Wu L."/>
            <person name="Ma J."/>
        </authorList>
    </citation>
    <scope>NUCLEOTIDE SEQUENCE [LARGE SCALE GENOMIC DNA]</scope>
    <source>
        <strain evidence="4">JCM 17458</strain>
    </source>
</reference>
<dbReference type="EMBL" id="BAABAZ010000003">
    <property type="protein sequence ID" value="GAA4282681.1"/>
    <property type="molecule type" value="Genomic_DNA"/>
</dbReference>
<protein>
    <submittedName>
        <fullName evidence="3">Uncharacterized protein</fullName>
    </submittedName>
</protein>
<organism evidence="3 4">
    <name type="scientific">Brevibacterium daeguense</name>
    <dbReference type="NCBI Taxonomy" id="909936"/>
    <lineage>
        <taxon>Bacteria</taxon>
        <taxon>Bacillati</taxon>
        <taxon>Actinomycetota</taxon>
        <taxon>Actinomycetes</taxon>
        <taxon>Micrococcales</taxon>
        <taxon>Brevibacteriaceae</taxon>
        <taxon>Brevibacterium</taxon>
    </lineage>
</organism>
<feature type="transmembrane region" description="Helical" evidence="2">
    <location>
        <begin position="65"/>
        <end position="88"/>
    </location>
</feature>
<accession>A0ABP8EFH1</accession>
<evidence type="ECO:0000256" key="1">
    <source>
        <dbReference type="SAM" id="MobiDB-lite"/>
    </source>
</evidence>
<comment type="caution">
    <text evidence="3">The sequence shown here is derived from an EMBL/GenBank/DDBJ whole genome shotgun (WGS) entry which is preliminary data.</text>
</comment>
<evidence type="ECO:0000313" key="3">
    <source>
        <dbReference type="EMBL" id="GAA4282681.1"/>
    </source>
</evidence>